<feature type="active site" description="Charge relay system" evidence="3">
    <location>
        <position position="206"/>
    </location>
</feature>
<evidence type="ECO:0000256" key="2">
    <source>
        <dbReference type="ARBA" id="ARBA00022801"/>
    </source>
</evidence>
<feature type="active site" description="Charge relay system" evidence="3">
    <location>
        <position position="132"/>
    </location>
</feature>
<dbReference type="AlphaFoldDB" id="A0AA48L6F9"/>
<dbReference type="GeneID" id="85496670"/>
<keyword evidence="2" id="KW-0378">Hydrolase</keyword>
<keyword evidence="6" id="KW-1185">Reference proteome</keyword>
<dbReference type="PANTHER" id="PTHR46072:SF4">
    <property type="entry name" value="AMIDASE C550.07-RELATED"/>
    <property type="match status" value="1"/>
</dbReference>
<dbReference type="PANTHER" id="PTHR46072">
    <property type="entry name" value="AMIDASE-RELATED-RELATED"/>
    <property type="match status" value="1"/>
</dbReference>
<dbReference type="SUPFAM" id="SSF75304">
    <property type="entry name" value="Amidase signature (AS) enzymes"/>
    <property type="match status" value="1"/>
</dbReference>
<feature type="active site" description="Acyl-ester intermediate" evidence="3">
    <location>
        <position position="230"/>
    </location>
</feature>
<evidence type="ECO:0000256" key="3">
    <source>
        <dbReference type="PIRSR" id="PIRSR001221-1"/>
    </source>
</evidence>
<dbReference type="PIRSF" id="PIRSF001221">
    <property type="entry name" value="Amidase_fungi"/>
    <property type="match status" value="1"/>
</dbReference>
<comment type="similarity">
    <text evidence="1">Belongs to the amidase family.</text>
</comment>
<name>A0AA48L6F9_9TREE</name>
<dbReference type="KEGG" id="ccac:CcaHIS019_0504280"/>
<dbReference type="InterPro" id="IPR023631">
    <property type="entry name" value="Amidase_dom"/>
</dbReference>
<evidence type="ECO:0000313" key="6">
    <source>
        <dbReference type="Proteomes" id="UP001233271"/>
    </source>
</evidence>
<proteinExistence type="inferred from homology"/>
<gene>
    <name evidence="5" type="ORF">CcaverHIS019_0504280</name>
</gene>
<accession>A0AA48L6F9</accession>
<evidence type="ECO:0000256" key="1">
    <source>
        <dbReference type="ARBA" id="ARBA00009199"/>
    </source>
</evidence>
<organism evidence="5 6">
    <name type="scientific">Cutaneotrichosporon cavernicola</name>
    <dbReference type="NCBI Taxonomy" id="279322"/>
    <lineage>
        <taxon>Eukaryota</taxon>
        <taxon>Fungi</taxon>
        <taxon>Dikarya</taxon>
        <taxon>Basidiomycota</taxon>
        <taxon>Agaricomycotina</taxon>
        <taxon>Tremellomycetes</taxon>
        <taxon>Trichosporonales</taxon>
        <taxon>Trichosporonaceae</taxon>
        <taxon>Cutaneotrichosporon</taxon>
    </lineage>
</organism>
<dbReference type="Proteomes" id="UP001233271">
    <property type="component" value="Chromosome 5"/>
</dbReference>
<protein>
    <recommendedName>
        <fullName evidence="4">Amidase domain-containing protein</fullName>
    </recommendedName>
</protein>
<dbReference type="InterPro" id="IPR036928">
    <property type="entry name" value="AS_sf"/>
</dbReference>
<sequence>MTKVDGQALAAKAIAARDATIPKEYLLPKSAYPLPKNRRGLLESSGIMKPRELEIVDLTMIPLAKAIADKKYTAVEVATAYCKAAAIAQQATNCVLELFQDEALAEAKKLDDYLEKNGKTVGPLHGVPISIKDHIRQKGHAAPCGFLYAVDQIAEEDSHLFKILREAGAVPYVRTINCQAVMHLECRSAWGETLNPWNVDLVPGGSTGGEGALIAMRASPMGVGSDIGGSVRSPAAACGIFSFKPSIGRVPNSGAETLSAAAGYEGIISTLGPMGRSVEDLELIMRIIADAKPWEYDPVLQVKPWREVKRTGKLRVGVLRDDGVVKPVGSITRALDYAVDKLKKNGNFEIVEYKPYESEKSWDIITKLYFPDGGKLVYDSLKKAGEPADPMTDWIVGQGRELDRDEIINLVAERDRYRKAVAAHWQKAGIDCLISPVGPTPAPQPFTAKYWNYTSYWNLANYPAGVFPTGLFVDKNDTKDDYKPRNEQEKEVYETYDPVKAEGAPLCLQVVGYIGHEEDTLDAMKQIVDAVTK</sequence>
<dbReference type="Pfam" id="PF01425">
    <property type="entry name" value="Amidase"/>
    <property type="match status" value="1"/>
</dbReference>
<reference evidence="5" key="1">
    <citation type="journal article" date="2023" name="BMC Genomics">
        <title>Chromosome-level genome assemblies of Cutaneotrichosporon spp. (Trichosporonales, Basidiomycota) reveal imbalanced evolution between nucleotide sequences and chromosome synteny.</title>
        <authorList>
            <person name="Kobayashi Y."/>
            <person name="Kayamori A."/>
            <person name="Aoki K."/>
            <person name="Shiwa Y."/>
            <person name="Matsutani M."/>
            <person name="Fujita N."/>
            <person name="Sugita T."/>
            <person name="Iwasaki W."/>
            <person name="Tanaka N."/>
            <person name="Takashima M."/>
        </authorList>
    </citation>
    <scope>NUCLEOTIDE SEQUENCE</scope>
    <source>
        <strain evidence="5">HIS019</strain>
    </source>
</reference>
<evidence type="ECO:0000259" key="4">
    <source>
        <dbReference type="Pfam" id="PF01425"/>
    </source>
</evidence>
<dbReference type="EMBL" id="AP028216">
    <property type="protein sequence ID" value="BEI92800.1"/>
    <property type="molecule type" value="Genomic_DNA"/>
</dbReference>
<evidence type="ECO:0000313" key="5">
    <source>
        <dbReference type="EMBL" id="BEI92800.1"/>
    </source>
</evidence>
<feature type="domain" description="Amidase" evidence="4">
    <location>
        <begin position="76"/>
        <end position="521"/>
    </location>
</feature>
<dbReference type="GO" id="GO:0016787">
    <property type="term" value="F:hydrolase activity"/>
    <property type="evidence" value="ECO:0007669"/>
    <property type="project" value="UniProtKB-KW"/>
</dbReference>
<dbReference type="Gene3D" id="3.90.1300.10">
    <property type="entry name" value="Amidase signature (AS) domain"/>
    <property type="match status" value="1"/>
</dbReference>
<dbReference type="RefSeq" id="XP_060458065.1">
    <property type="nucleotide sequence ID" value="XM_060601586.1"/>
</dbReference>